<dbReference type="InterPro" id="IPR001873">
    <property type="entry name" value="ENaC"/>
</dbReference>
<organism evidence="14 15">
    <name type="scientific">Trichinella patagoniensis</name>
    <dbReference type="NCBI Taxonomy" id="990121"/>
    <lineage>
        <taxon>Eukaryota</taxon>
        <taxon>Metazoa</taxon>
        <taxon>Ecdysozoa</taxon>
        <taxon>Nematoda</taxon>
        <taxon>Enoplea</taxon>
        <taxon>Dorylaimia</taxon>
        <taxon>Trichinellida</taxon>
        <taxon>Trichinellidae</taxon>
        <taxon>Trichinella</taxon>
    </lineage>
</organism>
<dbReference type="Proteomes" id="UP000054783">
    <property type="component" value="Unassembled WGS sequence"/>
</dbReference>
<protein>
    <submittedName>
        <fullName evidence="14">Uncharacterized protein</fullName>
    </submittedName>
</protein>
<comment type="subcellular location">
    <subcellularLocation>
        <location evidence="1">Membrane</location>
        <topology evidence="1">Multi-pass membrane protein</topology>
    </subcellularLocation>
</comment>
<evidence type="ECO:0000256" key="9">
    <source>
        <dbReference type="ARBA" id="ARBA00023136"/>
    </source>
</evidence>
<evidence type="ECO:0000256" key="7">
    <source>
        <dbReference type="ARBA" id="ARBA00023053"/>
    </source>
</evidence>
<keyword evidence="4 13" id="KW-0894">Sodium channel</keyword>
<keyword evidence="12 13" id="KW-0407">Ion channel</keyword>
<keyword evidence="7" id="KW-0915">Sodium</keyword>
<keyword evidence="9" id="KW-0472">Membrane</keyword>
<keyword evidence="15" id="KW-1185">Reference proteome</keyword>
<evidence type="ECO:0000313" key="14">
    <source>
        <dbReference type="EMBL" id="KRY14360.1"/>
    </source>
</evidence>
<keyword evidence="5 13" id="KW-0812">Transmembrane</keyword>
<evidence type="ECO:0000256" key="2">
    <source>
        <dbReference type="ARBA" id="ARBA00007193"/>
    </source>
</evidence>
<evidence type="ECO:0000256" key="13">
    <source>
        <dbReference type="RuleBase" id="RU000679"/>
    </source>
</evidence>
<evidence type="ECO:0000256" key="8">
    <source>
        <dbReference type="ARBA" id="ARBA00023065"/>
    </source>
</evidence>
<evidence type="ECO:0000256" key="11">
    <source>
        <dbReference type="ARBA" id="ARBA00023201"/>
    </source>
</evidence>
<dbReference type="Gene3D" id="1.10.287.770">
    <property type="entry name" value="YojJ-like"/>
    <property type="match status" value="1"/>
</dbReference>
<dbReference type="GO" id="GO:0016020">
    <property type="term" value="C:membrane"/>
    <property type="evidence" value="ECO:0007669"/>
    <property type="project" value="UniProtKB-SubCell"/>
</dbReference>
<keyword evidence="8 13" id="KW-0406">Ion transport</keyword>
<evidence type="ECO:0000256" key="1">
    <source>
        <dbReference type="ARBA" id="ARBA00004141"/>
    </source>
</evidence>
<reference evidence="14 15" key="1">
    <citation type="submission" date="2015-01" db="EMBL/GenBank/DDBJ databases">
        <title>Evolution of Trichinella species and genotypes.</title>
        <authorList>
            <person name="Korhonen P.K."/>
            <person name="Edoardo P."/>
            <person name="Giuseppe L.R."/>
            <person name="Gasser R.B."/>
        </authorList>
    </citation>
    <scope>NUCLEOTIDE SEQUENCE [LARGE SCALE GENOMIC DNA]</scope>
    <source>
        <strain evidence="14">ISS2496</strain>
    </source>
</reference>
<keyword evidence="11 13" id="KW-0739">Sodium transport</keyword>
<accession>A0A0V0ZP14</accession>
<evidence type="ECO:0000256" key="3">
    <source>
        <dbReference type="ARBA" id="ARBA00022448"/>
    </source>
</evidence>
<keyword evidence="10" id="KW-0325">Glycoprotein</keyword>
<evidence type="ECO:0000256" key="6">
    <source>
        <dbReference type="ARBA" id="ARBA00022989"/>
    </source>
</evidence>
<dbReference type="EMBL" id="JYDQ01000118">
    <property type="protein sequence ID" value="KRY14360.1"/>
    <property type="molecule type" value="Genomic_DNA"/>
</dbReference>
<proteinExistence type="inferred from homology"/>
<dbReference type="Pfam" id="PF00858">
    <property type="entry name" value="ASC"/>
    <property type="match status" value="1"/>
</dbReference>
<dbReference type="AlphaFoldDB" id="A0A0V0ZP14"/>
<keyword evidence="3 13" id="KW-0813">Transport</keyword>
<evidence type="ECO:0000256" key="5">
    <source>
        <dbReference type="ARBA" id="ARBA00022692"/>
    </source>
</evidence>
<feature type="non-terminal residue" evidence="14">
    <location>
        <position position="1"/>
    </location>
</feature>
<evidence type="ECO:0000256" key="10">
    <source>
        <dbReference type="ARBA" id="ARBA00023180"/>
    </source>
</evidence>
<comment type="caution">
    <text evidence="14">The sequence shown here is derived from an EMBL/GenBank/DDBJ whole genome shotgun (WGS) entry which is preliminary data.</text>
</comment>
<name>A0A0V0ZP14_9BILA</name>
<sequence>LSDPVVSFILFDTFGTLNAEADSFSLVKASSVLLVSADRFISHLANVSGFVLTFDDDDEIQFLKTTSVDTASFTTEWNSTIFMPNLVIAHLGGPNVTKVKMMNISKELKTIVYIYKKWEMEMVCVNVMPANADDVIIGIIQEKTVLTLEMVIGGIGGQVGLWLGCSLMSFVHLLVYLLQFCFHIRKDVGHNLNTHFSQARSSFKSLRHFRTMYDVYCKNAGIICDACGIVDVWPDLYCGGIIRNTGHSTDVPPWQPRNPFLCQNEGTLTHMVLFQRLEDNRRYSLLGSSYPWRLFPDLLDVTDTERDEASQSGNRINEVDVGEADFHDRVRQIKNKYDLQKAPKHLLAL</sequence>
<feature type="non-terminal residue" evidence="14">
    <location>
        <position position="349"/>
    </location>
</feature>
<evidence type="ECO:0000256" key="12">
    <source>
        <dbReference type="ARBA" id="ARBA00023303"/>
    </source>
</evidence>
<comment type="similarity">
    <text evidence="2 13">Belongs to the amiloride-sensitive sodium channel (TC 1.A.6) family.</text>
</comment>
<gene>
    <name evidence="14" type="ORF">T12_4957</name>
</gene>
<evidence type="ECO:0000256" key="4">
    <source>
        <dbReference type="ARBA" id="ARBA00022461"/>
    </source>
</evidence>
<keyword evidence="6" id="KW-1133">Transmembrane helix</keyword>
<dbReference type="GO" id="GO:0005272">
    <property type="term" value="F:sodium channel activity"/>
    <property type="evidence" value="ECO:0007669"/>
    <property type="project" value="UniProtKB-KW"/>
</dbReference>
<evidence type="ECO:0000313" key="15">
    <source>
        <dbReference type="Proteomes" id="UP000054783"/>
    </source>
</evidence>